<evidence type="ECO:0000313" key="2">
    <source>
        <dbReference type="EMBL" id="KUJ17199.1"/>
    </source>
</evidence>
<dbReference type="InParanoid" id="A0A194XAM8"/>
<feature type="region of interest" description="Disordered" evidence="1">
    <location>
        <begin position="199"/>
        <end position="227"/>
    </location>
</feature>
<dbReference type="InterPro" id="IPR011990">
    <property type="entry name" value="TPR-like_helical_dom_sf"/>
</dbReference>
<name>A0A194XAM8_MOLSC</name>
<dbReference type="OrthoDB" id="3553666at2759"/>
<dbReference type="Proteomes" id="UP000070700">
    <property type="component" value="Unassembled WGS sequence"/>
</dbReference>
<keyword evidence="3" id="KW-1185">Reference proteome</keyword>
<protein>
    <submittedName>
        <fullName evidence="2">Uncharacterized protein</fullName>
    </submittedName>
</protein>
<feature type="compositionally biased region" description="Polar residues" evidence="1">
    <location>
        <begin position="199"/>
        <end position="208"/>
    </location>
</feature>
<proteinExistence type="predicted"/>
<dbReference type="STRING" id="149040.A0A194XAM8"/>
<sequence>MHHLGDIYCERGVPEKVEKLVLVEIKQLRARGKQHSKAFRRLAPPLAEAYIRQERLDAAKADLRELLDIFERMAGHDVSDQLNHVRSMIGLARVNWFLARRSEARQTLELALGLTERYRTFTKGNYYIGFINLFLSVVNFELHKFAESRLTLASANDILCKEVPRHFIPGLGSYFLQDLQRIEALQRPWSSIGATQFSTRFQQSSNKSGPEEPRRNNKESGKVMARG</sequence>
<dbReference type="SUPFAM" id="SSF48452">
    <property type="entry name" value="TPR-like"/>
    <property type="match status" value="1"/>
</dbReference>
<evidence type="ECO:0000313" key="3">
    <source>
        <dbReference type="Proteomes" id="UP000070700"/>
    </source>
</evidence>
<accession>A0A194XAM8</accession>
<dbReference type="GeneID" id="28829611"/>
<gene>
    <name evidence="2" type="ORF">LY89DRAFT_734181</name>
</gene>
<organism evidence="2 3">
    <name type="scientific">Mollisia scopiformis</name>
    <name type="common">Conifer needle endophyte fungus</name>
    <name type="synonym">Phialocephala scopiformis</name>
    <dbReference type="NCBI Taxonomy" id="149040"/>
    <lineage>
        <taxon>Eukaryota</taxon>
        <taxon>Fungi</taxon>
        <taxon>Dikarya</taxon>
        <taxon>Ascomycota</taxon>
        <taxon>Pezizomycotina</taxon>
        <taxon>Leotiomycetes</taxon>
        <taxon>Helotiales</taxon>
        <taxon>Mollisiaceae</taxon>
        <taxon>Mollisia</taxon>
    </lineage>
</organism>
<dbReference type="KEGG" id="psco:LY89DRAFT_734181"/>
<evidence type="ECO:0000256" key="1">
    <source>
        <dbReference type="SAM" id="MobiDB-lite"/>
    </source>
</evidence>
<dbReference type="Gene3D" id="1.25.40.10">
    <property type="entry name" value="Tetratricopeptide repeat domain"/>
    <property type="match status" value="1"/>
</dbReference>
<reference evidence="2 3" key="1">
    <citation type="submission" date="2015-10" db="EMBL/GenBank/DDBJ databases">
        <title>Full genome of DAOMC 229536 Phialocephala scopiformis, a fungal endophyte of spruce producing the potent anti-insectan compound rugulosin.</title>
        <authorList>
            <consortium name="DOE Joint Genome Institute"/>
            <person name="Walker A.K."/>
            <person name="Frasz S.L."/>
            <person name="Seifert K.A."/>
            <person name="Miller J.D."/>
            <person name="Mondo S.J."/>
            <person name="Labutti K."/>
            <person name="Lipzen A."/>
            <person name="Dockter R."/>
            <person name="Kennedy M."/>
            <person name="Grigoriev I.V."/>
            <person name="Spatafora J.W."/>
        </authorList>
    </citation>
    <scope>NUCLEOTIDE SEQUENCE [LARGE SCALE GENOMIC DNA]</scope>
    <source>
        <strain evidence="2 3">CBS 120377</strain>
    </source>
</reference>
<dbReference type="RefSeq" id="XP_018071554.1">
    <property type="nucleotide sequence ID" value="XM_018219885.1"/>
</dbReference>
<dbReference type="AlphaFoldDB" id="A0A194XAM8"/>
<dbReference type="EMBL" id="KQ947415">
    <property type="protein sequence ID" value="KUJ17199.1"/>
    <property type="molecule type" value="Genomic_DNA"/>
</dbReference>
<feature type="compositionally biased region" description="Basic and acidic residues" evidence="1">
    <location>
        <begin position="209"/>
        <end position="221"/>
    </location>
</feature>